<dbReference type="RefSeq" id="WP_009185783.1">
    <property type="nucleotide sequence ID" value="NZ_AMGM01000047.1"/>
</dbReference>
<keyword evidence="3" id="KW-0574">Periplasm</keyword>
<evidence type="ECO:0000313" key="7">
    <source>
        <dbReference type="EMBL" id="EKB48603.1"/>
    </source>
</evidence>
<dbReference type="GO" id="GO:0042597">
    <property type="term" value="C:periplasmic space"/>
    <property type="evidence" value="ECO:0007669"/>
    <property type="project" value="UniProtKB-SubCell"/>
</dbReference>
<evidence type="ECO:0000313" key="8">
    <source>
        <dbReference type="Proteomes" id="UP000004478"/>
    </source>
</evidence>
<reference evidence="7 8" key="1">
    <citation type="journal article" date="2012" name="J. Bacteriol.">
        <title>Draft Genome Sequence of Cecembia lonarensis Strain LW9T, Isolated from Lonar Lake, a Haloalkaline Lake in India.</title>
        <authorList>
            <person name="Shivaji S."/>
            <person name="Ara S."/>
            <person name="Singh A."/>
            <person name="Pinnaka A.K."/>
        </authorList>
    </citation>
    <scope>NUCLEOTIDE SEQUENCE [LARGE SCALE GENOMIC DNA]</scope>
    <source>
        <strain evidence="7 8">LW9</strain>
    </source>
</reference>
<dbReference type="OrthoDB" id="7335480at2"/>
<keyword evidence="2" id="KW-0732">Signal</keyword>
<evidence type="ECO:0000256" key="1">
    <source>
        <dbReference type="ARBA" id="ARBA00004418"/>
    </source>
</evidence>
<dbReference type="SUPFAM" id="SSF48230">
    <property type="entry name" value="Chondroitin AC/alginate lyase"/>
    <property type="match status" value="1"/>
</dbReference>
<dbReference type="PATRIC" id="fig|1225176.3.peg.2942"/>
<name>K1LDY5_CECL9</name>
<dbReference type="AlphaFoldDB" id="K1LDY5"/>
<dbReference type="GO" id="GO:0016829">
    <property type="term" value="F:lyase activity"/>
    <property type="evidence" value="ECO:0007669"/>
    <property type="project" value="UniProtKB-KW"/>
</dbReference>
<evidence type="ECO:0000256" key="2">
    <source>
        <dbReference type="ARBA" id="ARBA00022729"/>
    </source>
</evidence>
<accession>K1LDY5</accession>
<feature type="domain" description="Heparin-sulfate lyase N-terminal" evidence="6">
    <location>
        <begin position="112"/>
        <end position="315"/>
    </location>
</feature>
<dbReference type="Gene3D" id="1.50.10.100">
    <property type="entry name" value="Chondroitin AC/alginate lyase"/>
    <property type="match status" value="1"/>
</dbReference>
<dbReference type="InterPro" id="IPR008929">
    <property type="entry name" value="Chondroitin_lyas"/>
</dbReference>
<proteinExistence type="predicted"/>
<dbReference type="EMBL" id="AMGM01000047">
    <property type="protein sequence ID" value="EKB48603.1"/>
    <property type="molecule type" value="Genomic_DNA"/>
</dbReference>
<gene>
    <name evidence="7" type="ORF">B879_02761</name>
</gene>
<dbReference type="Gene3D" id="2.70.98.70">
    <property type="match status" value="1"/>
</dbReference>
<dbReference type="PANTHER" id="PTHR39210">
    <property type="entry name" value="HEPARIN-SULFATE LYASE"/>
    <property type="match status" value="1"/>
</dbReference>
<evidence type="ECO:0000259" key="6">
    <source>
        <dbReference type="Pfam" id="PF16889"/>
    </source>
</evidence>
<sequence>MKSFFFKIRLLANFISNMGMRYILFRTLYIVQTKLGIHKAKFPLNPPLFQSEDIEGTFKTFVDKAPWKKPDKKSPLKEDNYERYQSSEWPFFSSFWMKVDSEAWLTHPKTGYRYNADLHWSLINDFDANAGDIKYVWERARFSWIYELIRIDFHRGKDSFQFIKDQIHSFLDHNPINQGPNYKCSQEISLRCINWCFFLWYYKDDIRLEADFIGKVYHALYWQWKHVCDNISFSRIAVRNNHAITETLFIYLGALWFPDFDPQGKWKSKGKQWFEEEIAYQIYADGTYLQFSMNYHRVVVQLLNLAIRSTHAAEETFSNVVYERSKRSLEFLYQAQVEEHGYLPNYGANDGALFFPMSECSYRDFSPSLNALFQSLSGNHLYENESAQEEGEWFKETKLKLDLELVRKEFSHFDKGGYIICRNEDALLMLRCGNHKDRPSQADNLHLDFWYKGQNLLLDGGSFEYNTTQEKQNYYSGTASHNTLMIGDQNQMFKGGRFIWFFWTQVNDVKVAKDKGVFEIEAIVKAFNQLDKSNKVCRKVMWDPESKAIEVWDTFEGKKGDMQLKQLWHYPIGATLNFQSDALQSKDSLQNYSVYYGKEENCQVKSFLTKGKSIKTILNYK</sequence>
<dbReference type="Pfam" id="PF16889">
    <property type="entry name" value="Hepar_II_III_N"/>
    <property type="match status" value="1"/>
</dbReference>
<dbReference type="InterPro" id="IPR031680">
    <property type="entry name" value="Hepar_II_III_N"/>
</dbReference>
<keyword evidence="4" id="KW-0456">Lyase</keyword>
<organism evidence="7 8">
    <name type="scientific">Cecembia lonarensis (strain CCUG 58316 / KCTC 22772 / LW9)</name>
    <dbReference type="NCBI Taxonomy" id="1225176"/>
    <lineage>
        <taxon>Bacteria</taxon>
        <taxon>Pseudomonadati</taxon>
        <taxon>Bacteroidota</taxon>
        <taxon>Cytophagia</taxon>
        <taxon>Cytophagales</taxon>
        <taxon>Cyclobacteriaceae</taxon>
        <taxon>Cecembia</taxon>
    </lineage>
</organism>
<comment type="caution">
    <text evidence="7">The sequence shown here is derived from an EMBL/GenBank/DDBJ whole genome shotgun (WGS) entry which is preliminary data.</text>
</comment>
<comment type="subcellular location">
    <subcellularLocation>
        <location evidence="1">Periplasm</location>
    </subcellularLocation>
</comment>
<dbReference type="Proteomes" id="UP000004478">
    <property type="component" value="Unassembled WGS sequence"/>
</dbReference>
<evidence type="ECO:0000256" key="3">
    <source>
        <dbReference type="ARBA" id="ARBA00022764"/>
    </source>
</evidence>
<dbReference type="Pfam" id="PF07940">
    <property type="entry name" value="Hepar_II_III_C"/>
    <property type="match status" value="1"/>
</dbReference>
<keyword evidence="8" id="KW-1185">Reference proteome</keyword>
<evidence type="ECO:0000256" key="4">
    <source>
        <dbReference type="ARBA" id="ARBA00023239"/>
    </source>
</evidence>
<evidence type="ECO:0000259" key="5">
    <source>
        <dbReference type="Pfam" id="PF07940"/>
    </source>
</evidence>
<feature type="domain" description="Heparinase II/III-like C-terminal" evidence="5">
    <location>
        <begin position="408"/>
        <end position="570"/>
    </location>
</feature>
<dbReference type="InterPro" id="IPR012480">
    <property type="entry name" value="Hepar_II_III_C"/>
</dbReference>
<dbReference type="PANTHER" id="PTHR39210:SF1">
    <property type="entry name" value="HEPARIN-SULFATE LYASE"/>
    <property type="match status" value="1"/>
</dbReference>
<protein>
    <submittedName>
        <fullName evidence="7">Uncharacterized protein</fullName>
    </submittedName>
</protein>